<keyword evidence="1" id="KW-1185">Reference proteome</keyword>
<sequence length="238" mass="26832">MSDHSKVVELEAEVAKLNSALTKSNDTIENLIIRVEDQKLQIDSLKVFKDLVVPKFVGIPNVTFRPKTTFDDFSQTYNTSFSASQKFNPTDGFVLQSIGIYNDNAFSVYLDVNFPFGSSFYVDHHDHSIKVNLNLLNPNGARTIGCGCLFKKGNYNGILFKNKTVVFFTLSGQFLGKFIEIEDGADFSPKFEVAGRDLDVQEFAKPNFTGNFQLNLDQVFDNEAYKADEWTVVDDNQE</sequence>
<accession>A0A1I8BMT1</accession>
<dbReference type="Proteomes" id="UP000095281">
    <property type="component" value="Unplaced"/>
</dbReference>
<evidence type="ECO:0000313" key="2">
    <source>
        <dbReference type="WBParaSite" id="MhA1_Contig347.frz3.gene2"/>
    </source>
</evidence>
<dbReference type="WBParaSite" id="MhA1_Contig347.frz3.gene2">
    <property type="protein sequence ID" value="MhA1_Contig347.frz3.gene2"/>
    <property type="gene ID" value="MhA1_Contig347.frz3.gene2"/>
</dbReference>
<evidence type="ECO:0000313" key="1">
    <source>
        <dbReference type="Proteomes" id="UP000095281"/>
    </source>
</evidence>
<organism evidence="1 2">
    <name type="scientific">Meloidogyne hapla</name>
    <name type="common">Root-knot nematode worm</name>
    <dbReference type="NCBI Taxonomy" id="6305"/>
    <lineage>
        <taxon>Eukaryota</taxon>
        <taxon>Metazoa</taxon>
        <taxon>Ecdysozoa</taxon>
        <taxon>Nematoda</taxon>
        <taxon>Chromadorea</taxon>
        <taxon>Rhabditida</taxon>
        <taxon>Tylenchina</taxon>
        <taxon>Tylenchomorpha</taxon>
        <taxon>Tylenchoidea</taxon>
        <taxon>Meloidogynidae</taxon>
        <taxon>Meloidogyninae</taxon>
        <taxon>Meloidogyne</taxon>
    </lineage>
</organism>
<dbReference type="AlphaFoldDB" id="A0A1I8BMT1"/>
<protein>
    <submittedName>
        <fullName evidence="2">Lectin_legB domain-containing protein</fullName>
    </submittedName>
</protein>
<reference evidence="2" key="1">
    <citation type="submission" date="2016-11" db="UniProtKB">
        <authorList>
            <consortium name="WormBaseParasite"/>
        </authorList>
    </citation>
    <scope>IDENTIFICATION</scope>
</reference>
<name>A0A1I8BMT1_MELHA</name>
<proteinExistence type="predicted"/>